<feature type="compositionally biased region" description="Basic and acidic residues" evidence="5">
    <location>
        <begin position="113"/>
        <end position="127"/>
    </location>
</feature>
<reference evidence="7 8" key="1">
    <citation type="journal article" date="2021" name="Sci. Rep.">
        <title>Genome sequencing of the multicellular alga Astrephomene provides insights into convergent evolution of germ-soma differentiation.</title>
        <authorList>
            <person name="Yamashita S."/>
            <person name="Yamamoto K."/>
            <person name="Matsuzaki R."/>
            <person name="Suzuki S."/>
            <person name="Yamaguchi H."/>
            <person name="Hirooka S."/>
            <person name="Minakuchi Y."/>
            <person name="Miyagishima S."/>
            <person name="Kawachi M."/>
            <person name="Toyoda A."/>
            <person name="Nozaki H."/>
        </authorList>
    </citation>
    <scope>NUCLEOTIDE SEQUENCE [LARGE SCALE GENOMIC DNA]</scope>
    <source>
        <strain evidence="7 8">NIES-4017</strain>
    </source>
</reference>
<dbReference type="Proteomes" id="UP001054857">
    <property type="component" value="Unassembled WGS sequence"/>
</dbReference>
<evidence type="ECO:0000256" key="3">
    <source>
        <dbReference type="ARBA" id="ARBA00022741"/>
    </source>
</evidence>
<evidence type="ECO:0000313" key="7">
    <source>
        <dbReference type="EMBL" id="GFR49014.1"/>
    </source>
</evidence>
<comment type="subcellular location">
    <subcellularLocation>
        <location evidence="1">Endomembrane system</location>
        <topology evidence="1">Multi-pass membrane protein</topology>
    </subcellularLocation>
</comment>
<accession>A0AAD3DXR9</accession>
<dbReference type="SUPFAM" id="SSF52540">
    <property type="entry name" value="P-loop containing nucleoside triphosphate hydrolases"/>
    <property type="match status" value="1"/>
</dbReference>
<dbReference type="GO" id="GO:0042626">
    <property type="term" value="F:ATPase-coupled transmembrane transporter activity"/>
    <property type="evidence" value="ECO:0007669"/>
    <property type="project" value="TreeGrafter"/>
</dbReference>
<dbReference type="GO" id="GO:0016020">
    <property type="term" value="C:membrane"/>
    <property type="evidence" value="ECO:0007669"/>
    <property type="project" value="TreeGrafter"/>
</dbReference>
<feature type="compositionally biased region" description="Polar residues" evidence="5">
    <location>
        <begin position="128"/>
        <end position="152"/>
    </location>
</feature>
<proteinExistence type="predicted"/>
<name>A0AAD3DXR9_9CHLO</name>
<feature type="transmembrane region" description="Helical" evidence="6">
    <location>
        <begin position="165"/>
        <end position="184"/>
    </location>
</feature>
<keyword evidence="3" id="KW-0547">Nucleotide-binding</keyword>
<keyword evidence="6" id="KW-0472">Membrane</keyword>
<sequence length="207" mass="23004">QRQRVNLARAAYADADLVLLDNALSAVDHHTAHHIFDACIRGLFAAKAVVLVTHQVEFLPRCDAVAIMDEGRCLYFGKWTEPAQQLLGELLPATHLLHAAGSQEAPPAPPPAPKKEKESKMVPKKTESMQLTLAPTSLGRNPTSGKAPQRKPAQQVSALRAALIYVWYGNLALVGVCFLFFLAAQTSRQISDFWVRWWVNDEYNYFP</sequence>
<dbReference type="Gene3D" id="3.40.50.300">
    <property type="entry name" value="P-loop containing nucleotide triphosphate hydrolases"/>
    <property type="match status" value="1"/>
</dbReference>
<feature type="non-terminal residue" evidence="7">
    <location>
        <position position="1"/>
    </location>
</feature>
<gene>
    <name evidence="7" type="ORF">Agub_g11035</name>
</gene>
<evidence type="ECO:0000256" key="2">
    <source>
        <dbReference type="ARBA" id="ARBA00022737"/>
    </source>
</evidence>
<dbReference type="InterPro" id="IPR050173">
    <property type="entry name" value="ABC_transporter_C-like"/>
</dbReference>
<keyword evidence="4" id="KW-0067">ATP-binding</keyword>
<evidence type="ECO:0000256" key="6">
    <source>
        <dbReference type="SAM" id="Phobius"/>
    </source>
</evidence>
<keyword evidence="8" id="KW-1185">Reference proteome</keyword>
<evidence type="ECO:0000313" key="8">
    <source>
        <dbReference type="Proteomes" id="UP001054857"/>
    </source>
</evidence>
<keyword evidence="2" id="KW-0677">Repeat</keyword>
<feature type="region of interest" description="Disordered" evidence="5">
    <location>
        <begin position="101"/>
        <end position="152"/>
    </location>
</feature>
<dbReference type="AlphaFoldDB" id="A0AAD3DXR9"/>
<dbReference type="PANTHER" id="PTHR24223">
    <property type="entry name" value="ATP-BINDING CASSETTE SUB-FAMILY C"/>
    <property type="match status" value="1"/>
</dbReference>
<feature type="non-terminal residue" evidence="7">
    <location>
        <position position="207"/>
    </location>
</feature>
<evidence type="ECO:0000256" key="1">
    <source>
        <dbReference type="ARBA" id="ARBA00004127"/>
    </source>
</evidence>
<dbReference type="InterPro" id="IPR027417">
    <property type="entry name" value="P-loop_NTPase"/>
</dbReference>
<dbReference type="EMBL" id="BMAR01000027">
    <property type="protein sequence ID" value="GFR49014.1"/>
    <property type="molecule type" value="Genomic_DNA"/>
</dbReference>
<protein>
    <recommendedName>
        <fullName evidence="9">ABC transporter domain-containing protein</fullName>
    </recommendedName>
</protein>
<evidence type="ECO:0000256" key="5">
    <source>
        <dbReference type="SAM" id="MobiDB-lite"/>
    </source>
</evidence>
<dbReference type="GO" id="GO:0012505">
    <property type="term" value="C:endomembrane system"/>
    <property type="evidence" value="ECO:0007669"/>
    <property type="project" value="UniProtKB-SubCell"/>
</dbReference>
<organism evidence="7 8">
    <name type="scientific">Astrephomene gubernaculifera</name>
    <dbReference type="NCBI Taxonomy" id="47775"/>
    <lineage>
        <taxon>Eukaryota</taxon>
        <taxon>Viridiplantae</taxon>
        <taxon>Chlorophyta</taxon>
        <taxon>core chlorophytes</taxon>
        <taxon>Chlorophyceae</taxon>
        <taxon>CS clade</taxon>
        <taxon>Chlamydomonadales</taxon>
        <taxon>Astrephomenaceae</taxon>
        <taxon>Astrephomene</taxon>
    </lineage>
</organism>
<keyword evidence="6" id="KW-1133">Transmembrane helix</keyword>
<dbReference type="PANTHER" id="PTHR24223:SF443">
    <property type="entry name" value="MULTIDRUG-RESISTANCE LIKE PROTEIN 1, ISOFORM I"/>
    <property type="match status" value="1"/>
</dbReference>
<comment type="caution">
    <text evidence="7">The sequence shown here is derived from an EMBL/GenBank/DDBJ whole genome shotgun (WGS) entry which is preliminary data.</text>
</comment>
<evidence type="ECO:0008006" key="9">
    <source>
        <dbReference type="Google" id="ProtNLM"/>
    </source>
</evidence>
<evidence type="ECO:0000256" key="4">
    <source>
        <dbReference type="ARBA" id="ARBA00022840"/>
    </source>
</evidence>
<dbReference type="GO" id="GO:0005524">
    <property type="term" value="F:ATP binding"/>
    <property type="evidence" value="ECO:0007669"/>
    <property type="project" value="UniProtKB-KW"/>
</dbReference>
<keyword evidence="6" id="KW-0812">Transmembrane</keyword>